<evidence type="ECO:0000256" key="1">
    <source>
        <dbReference type="SAM" id="SignalP"/>
    </source>
</evidence>
<evidence type="ECO:0000313" key="2">
    <source>
        <dbReference type="EMBL" id="GGD12261.1"/>
    </source>
</evidence>
<evidence type="ECO:0008006" key="4">
    <source>
        <dbReference type="Google" id="ProtNLM"/>
    </source>
</evidence>
<reference evidence="3" key="1">
    <citation type="journal article" date="2019" name="Int. J. Syst. Evol. Microbiol.">
        <title>The Global Catalogue of Microorganisms (GCM) 10K type strain sequencing project: providing services to taxonomists for standard genome sequencing and annotation.</title>
        <authorList>
            <consortium name="The Broad Institute Genomics Platform"/>
            <consortium name="The Broad Institute Genome Sequencing Center for Infectious Disease"/>
            <person name="Wu L."/>
            <person name="Ma J."/>
        </authorList>
    </citation>
    <scope>NUCLEOTIDE SEQUENCE [LARGE SCALE GENOMIC DNA]</scope>
    <source>
        <strain evidence="3">CGMCC 1.12482</strain>
    </source>
</reference>
<evidence type="ECO:0000313" key="3">
    <source>
        <dbReference type="Proteomes" id="UP000638188"/>
    </source>
</evidence>
<name>A0ABQ1Q458_9GAMM</name>
<dbReference type="Proteomes" id="UP000638188">
    <property type="component" value="Unassembled WGS sequence"/>
</dbReference>
<dbReference type="EMBL" id="BMFF01000010">
    <property type="protein sequence ID" value="GGD12261.1"/>
    <property type="molecule type" value="Genomic_DNA"/>
</dbReference>
<dbReference type="NCBIfam" id="TIGR02281">
    <property type="entry name" value="clan_AA_DTGA"/>
    <property type="match status" value="1"/>
</dbReference>
<dbReference type="Gene3D" id="2.40.70.10">
    <property type="entry name" value="Acid Proteases"/>
    <property type="match status" value="1"/>
</dbReference>
<dbReference type="InterPro" id="IPR021109">
    <property type="entry name" value="Peptidase_aspartic_dom_sf"/>
</dbReference>
<dbReference type="InterPro" id="IPR034122">
    <property type="entry name" value="Retropepsin-like_bacterial"/>
</dbReference>
<organism evidence="2 3">
    <name type="scientific">Halopseudomonas salina</name>
    <dbReference type="NCBI Taxonomy" id="1323744"/>
    <lineage>
        <taxon>Bacteria</taxon>
        <taxon>Pseudomonadati</taxon>
        <taxon>Pseudomonadota</taxon>
        <taxon>Gammaproteobacteria</taxon>
        <taxon>Pseudomonadales</taxon>
        <taxon>Pseudomonadaceae</taxon>
        <taxon>Halopseudomonas</taxon>
    </lineage>
</organism>
<protein>
    <recommendedName>
        <fullName evidence="4">Aspartyl protease family protein</fullName>
    </recommendedName>
</protein>
<dbReference type="Pfam" id="PF13975">
    <property type="entry name" value="gag-asp_proteas"/>
    <property type="match status" value="1"/>
</dbReference>
<gene>
    <name evidence="2" type="ORF">GCM10007418_34040</name>
</gene>
<proteinExistence type="predicted"/>
<dbReference type="SUPFAM" id="SSF50630">
    <property type="entry name" value="Acid proteases"/>
    <property type="match status" value="1"/>
</dbReference>
<sequence>MLRKEVIACLVLALGLAAGAASAEPRVRVVGLFSGAAVVNIDGQRHMLRIGKPGPQGVELLAADSRTATVRINGQTRQLALQRDYTEGFAAVERKQVTIGRTGGGHFRTVGSINGQNVQFMLDTGATSVAMNSFQAERLGIDFRLVGVPIMANTASSQVQGFRVMLDRVKVGDIELTNVEGVVLEGAYPTEVLLGNSYLSRIRMIDNGETLLLESRH</sequence>
<accession>A0ABQ1Q458</accession>
<keyword evidence="1" id="KW-0732">Signal</keyword>
<dbReference type="InterPro" id="IPR011969">
    <property type="entry name" value="Clan_AA_Asp_peptidase_C"/>
</dbReference>
<keyword evidence="3" id="KW-1185">Reference proteome</keyword>
<dbReference type="RefSeq" id="WP_150279329.1">
    <property type="nucleotide sequence ID" value="NZ_BMFF01000010.1"/>
</dbReference>
<feature type="signal peptide" evidence="1">
    <location>
        <begin position="1"/>
        <end position="23"/>
    </location>
</feature>
<feature type="chain" id="PRO_5047519154" description="Aspartyl protease family protein" evidence="1">
    <location>
        <begin position="24"/>
        <end position="217"/>
    </location>
</feature>
<comment type="caution">
    <text evidence="2">The sequence shown here is derived from an EMBL/GenBank/DDBJ whole genome shotgun (WGS) entry which is preliminary data.</text>
</comment>
<dbReference type="CDD" id="cd05483">
    <property type="entry name" value="retropepsin_like_bacteria"/>
    <property type="match status" value="1"/>
</dbReference>